<gene>
    <name evidence="11" type="ORF">S01H4_00073</name>
</gene>
<keyword evidence="6" id="KW-0413">Isomerase</keyword>
<dbReference type="Gene3D" id="3.40.50.1000">
    <property type="entry name" value="HAD superfamily/HAD-like"/>
    <property type="match status" value="1"/>
</dbReference>
<dbReference type="PRINTS" id="PR00413">
    <property type="entry name" value="HADHALOGNASE"/>
</dbReference>
<dbReference type="InterPro" id="IPR036412">
    <property type="entry name" value="HAD-like_sf"/>
</dbReference>
<evidence type="ECO:0000256" key="9">
    <source>
        <dbReference type="ARBA" id="ARBA00044968"/>
    </source>
</evidence>
<dbReference type="InterPro" id="IPR023198">
    <property type="entry name" value="PGP-like_dom2"/>
</dbReference>
<dbReference type="InterPro" id="IPR006439">
    <property type="entry name" value="HAD-SF_hydro_IA"/>
</dbReference>
<reference evidence="11" key="1">
    <citation type="journal article" date="2014" name="Front. Microbiol.">
        <title>High frequency of phylogenetically diverse reductive dehalogenase-homologous genes in deep subseafloor sedimentary metagenomes.</title>
        <authorList>
            <person name="Kawai M."/>
            <person name="Futagami T."/>
            <person name="Toyoda A."/>
            <person name="Takaki Y."/>
            <person name="Nishi S."/>
            <person name="Hori S."/>
            <person name="Arai W."/>
            <person name="Tsubouchi T."/>
            <person name="Morono Y."/>
            <person name="Uchiyama I."/>
            <person name="Ito T."/>
            <person name="Fujiyama A."/>
            <person name="Inagaki F."/>
            <person name="Takami H."/>
        </authorList>
    </citation>
    <scope>NUCLEOTIDE SEQUENCE</scope>
    <source>
        <strain evidence="11">Expedition CK06-06</strain>
    </source>
</reference>
<protein>
    <recommendedName>
        <fullName evidence="10">Beta-phosphoglucomutase</fullName>
        <ecNumber evidence="9">5.4.2.6</ecNumber>
    </recommendedName>
</protein>
<keyword evidence="7" id="KW-0119">Carbohydrate metabolism</keyword>
<dbReference type="NCBIfam" id="TIGR01990">
    <property type="entry name" value="bPGM"/>
    <property type="match status" value="1"/>
</dbReference>
<dbReference type="SFLD" id="SFLDG01135">
    <property type="entry name" value="C1.5.6:_HAD__Beta-PGM__Phospha"/>
    <property type="match status" value="1"/>
</dbReference>
<comment type="similarity">
    <text evidence="2">Belongs to the HAD-like hydrolase superfamily. CbbY/CbbZ/Gph/YieH family.</text>
</comment>
<accession>X0YXA3</accession>
<dbReference type="EC" id="5.4.2.6" evidence="9"/>
<keyword evidence="3" id="KW-0597">Phosphoprotein</keyword>
<dbReference type="PANTHER" id="PTHR46193">
    <property type="entry name" value="6-PHOSPHOGLUCONATE PHOSPHATASE"/>
    <property type="match status" value="1"/>
</dbReference>
<dbReference type="SUPFAM" id="SSF56784">
    <property type="entry name" value="HAD-like"/>
    <property type="match status" value="1"/>
</dbReference>
<comment type="catalytic activity">
    <reaction evidence="8">
        <text>beta-D-glucose 1-phosphate = beta-D-glucose 6-phosphate</text>
        <dbReference type="Rhea" id="RHEA:20113"/>
        <dbReference type="ChEBI" id="CHEBI:57684"/>
        <dbReference type="ChEBI" id="CHEBI:58247"/>
        <dbReference type="EC" id="5.4.2.6"/>
    </reaction>
</comment>
<evidence type="ECO:0000313" key="11">
    <source>
        <dbReference type="EMBL" id="GAG60880.1"/>
    </source>
</evidence>
<dbReference type="CDD" id="cd02598">
    <property type="entry name" value="HAD_BPGM"/>
    <property type="match status" value="1"/>
</dbReference>
<evidence type="ECO:0000256" key="10">
    <source>
        <dbReference type="ARBA" id="ARBA00044991"/>
    </source>
</evidence>
<evidence type="ECO:0000256" key="5">
    <source>
        <dbReference type="ARBA" id="ARBA00022842"/>
    </source>
</evidence>
<evidence type="ECO:0000256" key="7">
    <source>
        <dbReference type="ARBA" id="ARBA00023277"/>
    </source>
</evidence>
<dbReference type="NCBIfam" id="TIGR01509">
    <property type="entry name" value="HAD-SF-IA-v3"/>
    <property type="match status" value="1"/>
</dbReference>
<dbReference type="Pfam" id="PF00702">
    <property type="entry name" value="Hydrolase"/>
    <property type="match status" value="1"/>
</dbReference>
<dbReference type="EMBL" id="BART01000007">
    <property type="protein sequence ID" value="GAG60880.1"/>
    <property type="molecule type" value="Genomic_DNA"/>
</dbReference>
<keyword evidence="4" id="KW-0479">Metal-binding</keyword>
<dbReference type="GO" id="GO:0005975">
    <property type="term" value="P:carbohydrate metabolic process"/>
    <property type="evidence" value="ECO:0007669"/>
    <property type="project" value="InterPro"/>
</dbReference>
<dbReference type="InterPro" id="IPR051600">
    <property type="entry name" value="Beta-PGM-like"/>
</dbReference>
<organism evidence="11">
    <name type="scientific">marine sediment metagenome</name>
    <dbReference type="NCBI Taxonomy" id="412755"/>
    <lineage>
        <taxon>unclassified sequences</taxon>
        <taxon>metagenomes</taxon>
        <taxon>ecological metagenomes</taxon>
    </lineage>
</organism>
<dbReference type="AlphaFoldDB" id="X0YXA3"/>
<dbReference type="NCBIfam" id="TIGR02009">
    <property type="entry name" value="PGMB-YQAB-SF"/>
    <property type="match status" value="1"/>
</dbReference>
<keyword evidence="5" id="KW-0460">Magnesium</keyword>
<dbReference type="InterPro" id="IPR010972">
    <property type="entry name" value="Beta-PGM"/>
</dbReference>
<dbReference type="InterPro" id="IPR023214">
    <property type="entry name" value="HAD_sf"/>
</dbReference>
<evidence type="ECO:0000256" key="3">
    <source>
        <dbReference type="ARBA" id="ARBA00022553"/>
    </source>
</evidence>
<dbReference type="GO" id="GO:0008801">
    <property type="term" value="F:beta-phosphoglucomutase activity"/>
    <property type="evidence" value="ECO:0007669"/>
    <property type="project" value="UniProtKB-EC"/>
</dbReference>
<dbReference type="SFLD" id="SFLDG01129">
    <property type="entry name" value="C1.5:_HAD__Beta-PGM__Phosphata"/>
    <property type="match status" value="1"/>
</dbReference>
<name>X0YXA3_9ZZZZ</name>
<comment type="cofactor">
    <cofactor evidence="1">
        <name>Mg(2+)</name>
        <dbReference type="ChEBI" id="CHEBI:18420"/>
    </cofactor>
</comment>
<evidence type="ECO:0000256" key="1">
    <source>
        <dbReference type="ARBA" id="ARBA00001946"/>
    </source>
</evidence>
<evidence type="ECO:0000256" key="6">
    <source>
        <dbReference type="ARBA" id="ARBA00023235"/>
    </source>
</evidence>
<proteinExistence type="inferred from homology"/>
<sequence length="218" mass="24245">MSEKIKAVIFDLDGVITDTSEYHYRAWKRLADEEGIPFNRDDNDKLRGVSRGECLKILLNGKQVSAEQFQEMMDRKNEYYVELLKQMTSENILPGAKEIVLELKKRGIKTAIASVSKNTRTVLQGTGIENLFDTIVDGYSVKNTKPAPDLFLFAAKELGVKPEDCAVVEDAEAGIEAALAGNMLSIGIGPEERAGKARYRFEKIGDITLTKLLEIINS</sequence>
<dbReference type="Gene3D" id="1.10.150.240">
    <property type="entry name" value="Putative phosphatase, domain 2"/>
    <property type="match status" value="1"/>
</dbReference>
<dbReference type="PANTHER" id="PTHR46193:SF18">
    <property type="entry name" value="HEXITOL PHOSPHATASE B"/>
    <property type="match status" value="1"/>
</dbReference>
<evidence type="ECO:0000256" key="4">
    <source>
        <dbReference type="ARBA" id="ARBA00022723"/>
    </source>
</evidence>
<dbReference type="GO" id="GO:0000287">
    <property type="term" value="F:magnesium ion binding"/>
    <property type="evidence" value="ECO:0007669"/>
    <property type="project" value="InterPro"/>
</dbReference>
<dbReference type="InterPro" id="IPR010976">
    <property type="entry name" value="B-phosphoglucomutase_hydrolase"/>
</dbReference>
<comment type="caution">
    <text evidence="11">The sequence shown here is derived from an EMBL/GenBank/DDBJ whole genome shotgun (WGS) entry which is preliminary data.</text>
</comment>
<dbReference type="SFLD" id="SFLDS00003">
    <property type="entry name" value="Haloacid_Dehalogenase"/>
    <property type="match status" value="1"/>
</dbReference>
<evidence type="ECO:0000256" key="2">
    <source>
        <dbReference type="ARBA" id="ARBA00006171"/>
    </source>
</evidence>
<evidence type="ECO:0000256" key="8">
    <source>
        <dbReference type="ARBA" id="ARBA00044926"/>
    </source>
</evidence>